<dbReference type="Gene3D" id="2.60.40.10">
    <property type="entry name" value="Immunoglobulins"/>
    <property type="match status" value="1"/>
</dbReference>
<gene>
    <name evidence="5" type="primary">LOC101580856</name>
</gene>
<feature type="domain" description="NXPE C-terminal" evidence="3">
    <location>
        <begin position="276"/>
        <end position="450"/>
    </location>
</feature>
<keyword evidence="2" id="KW-0472">Membrane</keyword>
<dbReference type="InterPro" id="IPR026845">
    <property type="entry name" value="NXPH/NXPE"/>
</dbReference>
<dbReference type="AlphaFoldDB" id="A0A6P6ECQ1"/>
<dbReference type="Pfam" id="PF24536">
    <property type="entry name" value="NXPE4_C"/>
    <property type="match status" value="1"/>
</dbReference>
<dbReference type="SUPFAM" id="SSF81296">
    <property type="entry name" value="E set domains"/>
    <property type="match status" value="1"/>
</dbReference>
<protein>
    <submittedName>
        <fullName evidence="5">NXPE family member 3-like</fullName>
    </submittedName>
</protein>
<proteinExistence type="inferred from homology"/>
<reference evidence="5" key="1">
    <citation type="submission" date="2025-08" db="UniProtKB">
        <authorList>
            <consortium name="RefSeq"/>
        </authorList>
    </citation>
    <scope>IDENTIFICATION</scope>
</reference>
<evidence type="ECO:0000256" key="1">
    <source>
        <dbReference type="ARBA" id="ARBA00005431"/>
    </source>
</evidence>
<comment type="similarity">
    <text evidence="1">Belongs to the NXPE family.</text>
</comment>
<keyword evidence="2" id="KW-1133">Transmembrane helix</keyword>
<keyword evidence="4" id="KW-1185">Reference proteome</keyword>
<dbReference type="OrthoDB" id="5950832at2759"/>
<dbReference type="InterPro" id="IPR014756">
    <property type="entry name" value="Ig_E-set"/>
</dbReference>
<sequence length="452" mass="49930">MDLFVGQLKCYRMLTVGLTFLVWIFYLKMFWPDTSIYRLPGPRPASKFASNFMESPSHLDSLPQTLTNLTCLLYWPPTPGYGGNLLASTSPKTSTYHLKGPSQANYTLGGYLEAVLVARDHLGKPKTHGGDLFRAQLLGSELKTGVPGDVQDLENGTYLLSFPLLWAGRAEVQVRLIHSSEAVGLLRRIWTEKRATVNFKGYFRGMKGPEETVICNVDPWSTGAKRATCQYRDVVSGELWFCAQPPTLPCNSLVGHSSGAYLKVTTQHDENLLAWSLKPVDLHVTYQVGPLMAVDTTRGIVLHWRAHSWPLRSLRTPVASLHSVAKELAGLAGGPRTVVVLGLGAHFTTFPPTIFVRRLAGIRAAVMALLAREPSTLVVIKLANTGYKSVYGSDWFTLQVNRLLRAAFSGLRVAFVDAWEMTSSLPLPDNIHPVKLIVQNEVDLLLSFICPT</sequence>
<dbReference type="PANTHER" id="PTHR16165">
    <property type="entry name" value="NXPE FAMILY MEMBER"/>
    <property type="match status" value="1"/>
</dbReference>
<dbReference type="Proteomes" id="UP000515203">
    <property type="component" value="Unplaced"/>
</dbReference>
<dbReference type="RefSeq" id="XP_023570089.1">
    <property type="nucleotide sequence ID" value="XM_023714321.1"/>
</dbReference>
<dbReference type="InParanoid" id="A0A6P6ECQ1"/>
<evidence type="ECO:0000256" key="2">
    <source>
        <dbReference type="SAM" id="Phobius"/>
    </source>
</evidence>
<dbReference type="GeneID" id="101580856"/>
<dbReference type="PANTHER" id="PTHR16165:SF23">
    <property type="entry name" value="NEUREXOPHILIN AND PC-ESTERASE DOMAIN FAMILY, MEMBER 5"/>
    <property type="match status" value="1"/>
</dbReference>
<evidence type="ECO:0000313" key="5">
    <source>
        <dbReference type="RefSeq" id="XP_023570089.1"/>
    </source>
</evidence>
<feature type="transmembrane region" description="Helical" evidence="2">
    <location>
        <begin position="12"/>
        <end position="31"/>
    </location>
</feature>
<dbReference type="InterPro" id="IPR057106">
    <property type="entry name" value="NXPE4_C"/>
</dbReference>
<dbReference type="InterPro" id="IPR013783">
    <property type="entry name" value="Ig-like_fold"/>
</dbReference>
<accession>A0A6P6ECQ1</accession>
<evidence type="ECO:0000259" key="3">
    <source>
        <dbReference type="Pfam" id="PF24536"/>
    </source>
</evidence>
<evidence type="ECO:0000313" key="4">
    <source>
        <dbReference type="Proteomes" id="UP000515203"/>
    </source>
</evidence>
<keyword evidence="2" id="KW-0812">Transmembrane</keyword>
<name>A0A6P6ECQ1_OCTDE</name>
<dbReference type="Pfam" id="PF06312">
    <property type="entry name" value="Neurexophilin"/>
    <property type="match status" value="1"/>
</dbReference>
<organism evidence="4 5">
    <name type="scientific">Octodon degus</name>
    <name type="common">Degu</name>
    <name type="synonym">Sciurus degus</name>
    <dbReference type="NCBI Taxonomy" id="10160"/>
    <lineage>
        <taxon>Eukaryota</taxon>
        <taxon>Metazoa</taxon>
        <taxon>Chordata</taxon>
        <taxon>Craniata</taxon>
        <taxon>Vertebrata</taxon>
        <taxon>Euteleostomi</taxon>
        <taxon>Mammalia</taxon>
        <taxon>Eutheria</taxon>
        <taxon>Euarchontoglires</taxon>
        <taxon>Glires</taxon>
        <taxon>Rodentia</taxon>
        <taxon>Hystricomorpha</taxon>
        <taxon>Octodontidae</taxon>
        <taxon>Octodon</taxon>
    </lineage>
</organism>